<dbReference type="Proteomes" id="UP001596024">
    <property type="component" value="Unassembled WGS sequence"/>
</dbReference>
<dbReference type="RefSeq" id="WP_382436907.1">
    <property type="nucleotide sequence ID" value="NZ_JBHSGQ010000005.1"/>
</dbReference>
<gene>
    <name evidence="1" type="ORF">ACFPB0_11090</name>
</gene>
<organism evidence="1 2">
    <name type="scientific">Glycocaulis abyssi</name>
    <dbReference type="NCBI Taxonomy" id="1433403"/>
    <lineage>
        <taxon>Bacteria</taxon>
        <taxon>Pseudomonadati</taxon>
        <taxon>Pseudomonadota</taxon>
        <taxon>Alphaproteobacteria</taxon>
        <taxon>Maricaulales</taxon>
        <taxon>Maricaulaceae</taxon>
        <taxon>Glycocaulis</taxon>
    </lineage>
</organism>
<dbReference type="EMBL" id="JBHSGQ010000005">
    <property type="protein sequence ID" value="MFC4725837.1"/>
    <property type="molecule type" value="Genomic_DNA"/>
</dbReference>
<name>A0ABV9NBT0_9PROT</name>
<evidence type="ECO:0000313" key="2">
    <source>
        <dbReference type="Proteomes" id="UP001596024"/>
    </source>
</evidence>
<accession>A0ABV9NBT0</accession>
<comment type="caution">
    <text evidence="1">The sequence shown here is derived from an EMBL/GenBank/DDBJ whole genome shotgun (WGS) entry which is preliminary data.</text>
</comment>
<evidence type="ECO:0000313" key="1">
    <source>
        <dbReference type="EMBL" id="MFC4725837.1"/>
    </source>
</evidence>
<sequence length="151" mass="16190">MISLLAALGLITAQPIVMPDSLALPAPQGLSTPETCDPPVLERMAAGTEFDPLGGYCFDVDMAQYHIVLEELDAALDEAGFELSNRHMLVVSSYTRRDPPPGCEQSLLVLLAPPGDGPLRAPSQPDLRPFDGEGVLLFAPIFSEGCELSRR</sequence>
<protein>
    <submittedName>
        <fullName evidence="1">Uncharacterized protein</fullName>
    </submittedName>
</protein>
<reference evidence="2" key="1">
    <citation type="journal article" date="2019" name="Int. J. Syst. Evol. Microbiol.">
        <title>The Global Catalogue of Microorganisms (GCM) 10K type strain sequencing project: providing services to taxonomists for standard genome sequencing and annotation.</title>
        <authorList>
            <consortium name="The Broad Institute Genomics Platform"/>
            <consortium name="The Broad Institute Genome Sequencing Center for Infectious Disease"/>
            <person name="Wu L."/>
            <person name="Ma J."/>
        </authorList>
    </citation>
    <scope>NUCLEOTIDE SEQUENCE [LARGE SCALE GENOMIC DNA]</scope>
    <source>
        <strain evidence="2">CCUG 62981</strain>
    </source>
</reference>
<keyword evidence="2" id="KW-1185">Reference proteome</keyword>
<proteinExistence type="predicted"/>